<dbReference type="EMBL" id="CP096115">
    <property type="protein sequence ID" value="UUX93272.1"/>
    <property type="molecule type" value="Genomic_DNA"/>
</dbReference>
<dbReference type="GeneID" id="74306804"/>
<feature type="region of interest" description="Disordered" evidence="1">
    <location>
        <begin position="1"/>
        <end position="38"/>
    </location>
</feature>
<sequence length="258" mass="29677">MTEERLTDIYTVKSSRPESGDELKFGRYNGEEQEDEKPQLTPISGVVACHACPFRYYLEKNRERGEEPAEYTIAKQISYHTGDEIIEAEILEELETVNPDLTDEDRQNLKEWITACRREKWQRPAEYDVKLKSEKFGIYGRADHIFDRPPYVGIVRTAPAPEAGVYGAERIRAAAFAFCAEETLDVQCREVLIEYIPSGISRICKIQPKDRRETLRAIKKAKEIDGGKIPKKPKDAPCERCYLRDECPDMPKSILDIL</sequence>
<dbReference type="KEGG" id="mend:L6E24_03870"/>
<dbReference type="AlphaFoldDB" id="A0A9E7PPW2"/>
<dbReference type="RefSeq" id="WP_257743411.1">
    <property type="nucleotide sequence ID" value="NZ_CP096115.1"/>
</dbReference>
<reference evidence="2" key="1">
    <citation type="submission" date="2022-04" db="EMBL/GenBank/DDBJ databases">
        <title>Complete genome of Methanoplanus endosymbiosus DSM 3599.</title>
        <authorList>
            <person name="Chen S.-C."/>
            <person name="You Y.-T."/>
            <person name="Zhou Y.-Z."/>
            <person name="Lai M.-C."/>
        </authorList>
    </citation>
    <scope>NUCLEOTIDE SEQUENCE</scope>
    <source>
        <strain evidence="2">DSM 3599</strain>
    </source>
</reference>
<evidence type="ECO:0000313" key="3">
    <source>
        <dbReference type="Proteomes" id="UP001060368"/>
    </source>
</evidence>
<protein>
    <submittedName>
        <fullName evidence="2">Dna2/Cas4 domain-containing protein</fullName>
    </submittedName>
</protein>
<dbReference type="Proteomes" id="UP001060368">
    <property type="component" value="Chromosome"/>
</dbReference>
<accession>A0A9E7PPW2</accession>
<evidence type="ECO:0000313" key="2">
    <source>
        <dbReference type="EMBL" id="UUX93272.1"/>
    </source>
</evidence>
<name>A0A9E7PPW2_9EURY</name>
<organism evidence="2 3">
    <name type="scientific">Methanoplanus endosymbiosus</name>
    <dbReference type="NCBI Taxonomy" id="33865"/>
    <lineage>
        <taxon>Archaea</taxon>
        <taxon>Methanobacteriati</taxon>
        <taxon>Methanobacteriota</taxon>
        <taxon>Stenosarchaea group</taxon>
        <taxon>Methanomicrobia</taxon>
        <taxon>Methanomicrobiales</taxon>
        <taxon>Methanomicrobiaceae</taxon>
        <taxon>Methanoplanus</taxon>
    </lineage>
</organism>
<feature type="compositionally biased region" description="Basic and acidic residues" evidence="1">
    <location>
        <begin position="15"/>
        <end position="25"/>
    </location>
</feature>
<dbReference type="Gene3D" id="3.90.320.10">
    <property type="match status" value="1"/>
</dbReference>
<dbReference type="InterPro" id="IPR011604">
    <property type="entry name" value="PDDEXK-like_dom_sf"/>
</dbReference>
<evidence type="ECO:0000256" key="1">
    <source>
        <dbReference type="SAM" id="MobiDB-lite"/>
    </source>
</evidence>
<proteinExistence type="predicted"/>
<gene>
    <name evidence="2" type="ORF">L6E24_03870</name>
</gene>
<keyword evidence="3" id="KW-1185">Reference proteome</keyword>